<dbReference type="PANTHER" id="PTHR34535">
    <property type="entry name" value="HYDROGENASE MATURATION FACTOR HYPA"/>
    <property type="match status" value="1"/>
</dbReference>
<sequence>MHELAITQSVIDAVCEHAAGRQVYSVTVDVGVLTAVVPEAMRFCFDLATEGTVAEGASLDIRCVPGAAHCRDCGADFTVTDPILLCRCGSADVELRAGRELRIRSMEVSRECAQPADAGTSPSTSTRP</sequence>
<feature type="binding site" evidence="5">
    <location>
        <position position="70"/>
    </location>
    <ligand>
        <name>Zn(2+)</name>
        <dbReference type="ChEBI" id="CHEBI:29105"/>
    </ligand>
</feature>
<gene>
    <name evidence="5" type="primary">hypA</name>
    <name evidence="6" type="ORF">IU449_10370</name>
</gene>
<comment type="caution">
    <text evidence="6">The sequence shown here is derived from an EMBL/GenBank/DDBJ whole genome shotgun (WGS) entry which is preliminary data.</text>
</comment>
<organism evidence="6 7">
    <name type="scientific">Nocardia higoensis</name>
    <dbReference type="NCBI Taxonomy" id="228599"/>
    <lineage>
        <taxon>Bacteria</taxon>
        <taxon>Bacillati</taxon>
        <taxon>Actinomycetota</taxon>
        <taxon>Actinomycetes</taxon>
        <taxon>Mycobacteriales</taxon>
        <taxon>Nocardiaceae</taxon>
        <taxon>Nocardia</taxon>
    </lineage>
</organism>
<keyword evidence="3 5" id="KW-0479">Metal-binding</keyword>
<dbReference type="InterPro" id="IPR020538">
    <property type="entry name" value="Hydgase_Ni_incorp_HypA/HybF_CS"/>
</dbReference>
<feature type="binding site" evidence="5">
    <location>
        <position position="86"/>
    </location>
    <ligand>
        <name>Zn(2+)</name>
        <dbReference type="ChEBI" id="CHEBI:29105"/>
    </ligand>
</feature>
<feature type="binding site" evidence="5">
    <location>
        <position position="2"/>
    </location>
    <ligand>
        <name>Ni(2+)</name>
        <dbReference type="ChEBI" id="CHEBI:49786"/>
    </ligand>
</feature>
<dbReference type="PIRSF" id="PIRSF004761">
    <property type="entry name" value="Hydrgn_mat_HypA"/>
    <property type="match status" value="1"/>
</dbReference>
<dbReference type="PROSITE" id="PS01249">
    <property type="entry name" value="HYPA"/>
    <property type="match status" value="1"/>
</dbReference>
<dbReference type="Gene3D" id="3.30.2320.80">
    <property type="match status" value="1"/>
</dbReference>
<keyword evidence="2 5" id="KW-0533">Nickel</keyword>
<accession>A0ABS0DDG2</accession>
<dbReference type="HAMAP" id="MF_00213">
    <property type="entry name" value="HypA_HybF"/>
    <property type="match status" value="1"/>
</dbReference>
<evidence type="ECO:0000256" key="4">
    <source>
        <dbReference type="ARBA" id="ARBA00022833"/>
    </source>
</evidence>
<keyword evidence="4 5" id="KW-0862">Zinc</keyword>
<keyword evidence="7" id="KW-1185">Reference proteome</keyword>
<name>A0ABS0DDG2_9NOCA</name>
<dbReference type="Proteomes" id="UP000707731">
    <property type="component" value="Unassembled WGS sequence"/>
</dbReference>
<evidence type="ECO:0000256" key="1">
    <source>
        <dbReference type="ARBA" id="ARBA00010748"/>
    </source>
</evidence>
<feature type="binding site" evidence="5">
    <location>
        <position position="73"/>
    </location>
    <ligand>
        <name>Zn(2+)</name>
        <dbReference type="ChEBI" id="CHEBI:29105"/>
    </ligand>
</feature>
<dbReference type="Pfam" id="PF01155">
    <property type="entry name" value="HypA"/>
    <property type="match status" value="1"/>
</dbReference>
<evidence type="ECO:0000313" key="7">
    <source>
        <dbReference type="Proteomes" id="UP000707731"/>
    </source>
</evidence>
<dbReference type="PANTHER" id="PTHR34535:SF3">
    <property type="entry name" value="HYDROGENASE MATURATION FACTOR HYPA"/>
    <property type="match status" value="1"/>
</dbReference>
<comment type="similarity">
    <text evidence="1 5">Belongs to the HypA/HybF family.</text>
</comment>
<feature type="binding site" evidence="5">
    <location>
        <position position="88"/>
    </location>
    <ligand>
        <name>Zn(2+)</name>
        <dbReference type="ChEBI" id="CHEBI:29105"/>
    </ligand>
</feature>
<evidence type="ECO:0000256" key="3">
    <source>
        <dbReference type="ARBA" id="ARBA00022723"/>
    </source>
</evidence>
<reference evidence="6 7" key="1">
    <citation type="submission" date="2020-10" db="EMBL/GenBank/DDBJ databases">
        <title>Identification of Nocardia species via Next-generation sequencing and recognition of intraspecies genetic diversity.</title>
        <authorList>
            <person name="Li P."/>
            <person name="Li P."/>
            <person name="Lu B."/>
        </authorList>
    </citation>
    <scope>NUCLEOTIDE SEQUENCE [LARGE SCALE GENOMIC DNA]</scope>
    <source>
        <strain evidence="6 7">BJ06-0143</strain>
    </source>
</reference>
<protein>
    <recommendedName>
        <fullName evidence="5">Hydrogenase maturation factor HypA</fullName>
    </recommendedName>
</protein>
<evidence type="ECO:0000313" key="6">
    <source>
        <dbReference type="EMBL" id="MBF6354944.1"/>
    </source>
</evidence>
<dbReference type="RefSeq" id="WP_195001616.1">
    <property type="nucleotide sequence ID" value="NZ_JADLQN010000001.1"/>
</dbReference>
<comment type="function">
    <text evidence="5">Involved in the maturation of [NiFe] hydrogenases. Required for nickel insertion into the metal center of the hydrogenase.</text>
</comment>
<dbReference type="EMBL" id="JADLQN010000001">
    <property type="protein sequence ID" value="MBF6354944.1"/>
    <property type="molecule type" value="Genomic_DNA"/>
</dbReference>
<evidence type="ECO:0000256" key="5">
    <source>
        <dbReference type="HAMAP-Rule" id="MF_00213"/>
    </source>
</evidence>
<dbReference type="InterPro" id="IPR000688">
    <property type="entry name" value="HypA/HybF"/>
</dbReference>
<proteinExistence type="inferred from homology"/>
<evidence type="ECO:0000256" key="2">
    <source>
        <dbReference type="ARBA" id="ARBA00022596"/>
    </source>
</evidence>